<comment type="caution">
    <text evidence="11">The sequence shown here is derived from an EMBL/GenBank/DDBJ whole genome shotgun (WGS) entry which is preliminary data.</text>
</comment>
<dbReference type="InterPro" id="IPR000531">
    <property type="entry name" value="Beta-barrel_TonB"/>
</dbReference>
<dbReference type="GO" id="GO:0015344">
    <property type="term" value="F:siderophore uptake transmembrane transporter activity"/>
    <property type="evidence" value="ECO:0007669"/>
    <property type="project" value="TreeGrafter"/>
</dbReference>
<dbReference type="RefSeq" id="WP_346819678.1">
    <property type="nucleotide sequence ID" value="NZ_JBDKWZ010000001.1"/>
</dbReference>
<evidence type="ECO:0000256" key="8">
    <source>
        <dbReference type="RuleBase" id="RU003357"/>
    </source>
</evidence>
<feature type="domain" description="TonB-dependent receptor plug" evidence="10">
    <location>
        <begin position="60"/>
        <end position="134"/>
    </location>
</feature>
<evidence type="ECO:0000256" key="2">
    <source>
        <dbReference type="ARBA" id="ARBA00022448"/>
    </source>
</evidence>
<comment type="similarity">
    <text evidence="8">Belongs to the TonB-dependent receptor family.</text>
</comment>
<keyword evidence="4" id="KW-0812">Transmembrane</keyword>
<proteinExistence type="inferred from homology"/>
<keyword evidence="12" id="KW-1185">Reference proteome</keyword>
<evidence type="ECO:0000256" key="6">
    <source>
        <dbReference type="ARBA" id="ARBA00023136"/>
    </source>
</evidence>
<keyword evidence="2" id="KW-0813">Transport</keyword>
<dbReference type="InterPro" id="IPR036942">
    <property type="entry name" value="Beta-barrel_TonB_sf"/>
</dbReference>
<reference evidence="11 12" key="1">
    <citation type="submission" date="2024-04" db="EMBL/GenBank/DDBJ databases">
        <title>Novel genus in family Flammeovirgaceae.</title>
        <authorList>
            <person name="Nguyen T.H."/>
            <person name="Vuong T.Q."/>
            <person name="Le H."/>
            <person name="Kim S.-G."/>
        </authorList>
    </citation>
    <scope>NUCLEOTIDE SEQUENCE [LARGE SCALE GENOMIC DNA]</scope>
    <source>
        <strain evidence="11 12">JCM 23209</strain>
    </source>
</reference>
<evidence type="ECO:0000313" key="11">
    <source>
        <dbReference type="EMBL" id="MEN7546899.1"/>
    </source>
</evidence>
<sequence length="673" mass="76952">MKSLWILFIYTGLGYSITMAQSGDNSPYPSDSLNVLKLDEVVVEEEAIDERSGITQFYKTNQHSSIEDILERMSGVHLIRRGNYALEPTYRGLSGGQINVTLDGMKIFGACTDKMDPATSYVETNNLHSIAIEQDNALGSSLGGNLNMKLKEPLFDRNKSWRGAISSGYHSASKGSNHALSLNFSQDRWAFRTHAVYRRHENYRNGNGEKVNFSQYNKVNISFSGKRLLKNSQMLKVDVLMDDAWDVGYPALPMDVGYARAKMGAVSYQKFFKDHWLSHIETKLYANFIRHAMDDTQRPDVPMHMDMPGQSDTYGAFVNAEFTPLRKHRLRARLEAYQNRARAEMTMYAEGEKPMFMLTWPDFRRTSASIYLEDKILLTNSLNVQLTARTEWSHSVLTEEFGKKQLEVFGYDVDKAFQELPVSASAQLEWKWATSWTSRIKAGYTQRLPTLSEQFGFYLFNRYDGYDYIGNPDIELEKSFSTELSLDYSGKYIQVLGTVYQYQIQDYILGSLAPELSAMTIGANGVKVYGNIPSAVLYGSELELLLRPTERLTWMNSLQYTYGEDNDKDPLPLIAPLKGTSSLRYHPDKFYIQMESEMATKQSRTSSKFGERTTPGYVIFHLRAAYQLPIAMQTLKVETGIENLLDKAYQQHLDWGNILRPGRNIYMNINFQF</sequence>
<evidence type="ECO:0000256" key="1">
    <source>
        <dbReference type="ARBA" id="ARBA00004571"/>
    </source>
</evidence>
<dbReference type="Pfam" id="PF07715">
    <property type="entry name" value="Plug"/>
    <property type="match status" value="1"/>
</dbReference>
<dbReference type="GO" id="GO:0044718">
    <property type="term" value="P:siderophore transmembrane transport"/>
    <property type="evidence" value="ECO:0007669"/>
    <property type="project" value="TreeGrafter"/>
</dbReference>
<dbReference type="Gene3D" id="2.170.130.10">
    <property type="entry name" value="TonB-dependent receptor, plug domain"/>
    <property type="match status" value="1"/>
</dbReference>
<dbReference type="GO" id="GO:0009279">
    <property type="term" value="C:cell outer membrane"/>
    <property type="evidence" value="ECO:0007669"/>
    <property type="project" value="UniProtKB-SubCell"/>
</dbReference>
<keyword evidence="7" id="KW-0998">Cell outer membrane</keyword>
<keyword evidence="6 8" id="KW-0472">Membrane</keyword>
<evidence type="ECO:0000256" key="5">
    <source>
        <dbReference type="ARBA" id="ARBA00023077"/>
    </source>
</evidence>
<dbReference type="SUPFAM" id="SSF56935">
    <property type="entry name" value="Porins"/>
    <property type="match status" value="1"/>
</dbReference>
<keyword evidence="5 8" id="KW-0798">TonB box</keyword>
<dbReference type="Pfam" id="PF00593">
    <property type="entry name" value="TonB_dep_Rec_b-barrel"/>
    <property type="match status" value="1"/>
</dbReference>
<name>A0AAW9RQ51_9BACT</name>
<keyword evidence="11" id="KW-0675">Receptor</keyword>
<evidence type="ECO:0000259" key="10">
    <source>
        <dbReference type="Pfam" id="PF07715"/>
    </source>
</evidence>
<evidence type="ECO:0000256" key="3">
    <source>
        <dbReference type="ARBA" id="ARBA00022452"/>
    </source>
</evidence>
<dbReference type="InterPro" id="IPR039426">
    <property type="entry name" value="TonB-dep_rcpt-like"/>
</dbReference>
<evidence type="ECO:0000256" key="7">
    <source>
        <dbReference type="ARBA" id="ARBA00023237"/>
    </source>
</evidence>
<feature type="domain" description="TonB-dependent receptor-like beta-barrel" evidence="9">
    <location>
        <begin position="199"/>
        <end position="644"/>
    </location>
</feature>
<dbReference type="Gene3D" id="2.40.170.20">
    <property type="entry name" value="TonB-dependent receptor, beta-barrel domain"/>
    <property type="match status" value="1"/>
</dbReference>
<evidence type="ECO:0000259" key="9">
    <source>
        <dbReference type="Pfam" id="PF00593"/>
    </source>
</evidence>
<evidence type="ECO:0000313" key="12">
    <source>
        <dbReference type="Proteomes" id="UP001403385"/>
    </source>
</evidence>
<dbReference type="PANTHER" id="PTHR30069:SF49">
    <property type="entry name" value="OUTER MEMBRANE PROTEIN C"/>
    <property type="match status" value="1"/>
</dbReference>
<gene>
    <name evidence="11" type="ORF">AAG747_03195</name>
</gene>
<accession>A0AAW9RQ51</accession>
<dbReference type="InterPro" id="IPR037066">
    <property type="entry name" value="Plug_dom_sf"/>
</dbReference>
<dbReference type="PANTHER" id="PTHR30069">
    <property type="entry name" value="TONB-DEPENDENT OUTER MEMBRANE RECEPTOR"/>
    <property type="match status" value="1"/>
</dbReference>
<dbReference type="EMBL" id="JBDKWZ010000001">
    <property type="protein sequence ID" value="MEN7546899.1"/>
    <property type="molecule type" value="Genomic_DNA"/>
</dbReference>
<organism evidence="11 12">
    <name type="scientific">Rapidithrix thailandica</name>
    <dbReference type="NCBI Taxonomy" id="413964"/>
    <lineage>
        <taxon>Bacteria</taxon>
        <taxon>Pseudomonadati</taxon>
        <taxon>Bacteroidota</taxon>
        <taxon>Cytophagia</taxon>
        <taxon>Cytophagales</taxon>
        <taxon>Flammeovirgaceae</taxon>
        <taxon>Rapidithrix</taxon>
    </lineage>
</organism>
<evidence type="ECO:0000256" key="4">
    <source>
        <dbReference type="ARBA" id="ARBA00022692"/>
    </source>
</evidence>
<dbReference type="AlphaFoldDB" id="A0AAW9RQ51"/>
<comment type="subcellular location">
    <subcellularLocation>
        <location evidence="1">Cell outer membrane</location>
        <topology evidence="1">Multi-pass membrane protein</topology>
    </subcellularLocation>
</comment>
<protein>
    <submittedName>
        <fullName evidence="11">TonB-dependent receptor</fullName>
    </submittedName>
</protein>
<keyword evidence="3" id="KW-1134">Transmembrane beta strand</keyword>
<dbReference type="InterPro" id="IPR012910">
    <property type="entry name" value="Plug_dom"/>
</dbReference>
<dbReference type="Proteomes" id="UP001403385">
    <property type="component" value="Unassembled WGS sequence"/>
</dbReference>